<feature type="transmembrane region" description="Helical" evidence="12">
    <location>
        <begin position="48"/>
        <end position="67"/>
    </location>
</feature>
<proteinExistence type="inferred from homology"/>
<evidence type="ECO:0000256" key="8">
    <source>
        <dbReference type="ARBA" id="ARBA00022989"/>
    </source>
</evidence>
<dbReference type="PROSITE" id="PS51013">
    <property type="entry name" value="PANNEXIN"/>
    <property type="match status" value="1"/>
</dbReference>
<evidence type="ECO:0000256" key="12">
    <source>
        <dbReference type="RuleBase" id="RU010713"/>
    </source>
</evidence>
<keyword evidence="10 12" id="KW-0472">Membrane</keyword>
<name>A0A8B7PEP7_HYAAZ</name>
<evidence type="ECO:0000256" key="11">
    <source>
        <dbReference type="ARBA" id="ARBA00023303"/>
    </source>
</evidence>
<evidence type="ECO:0000313" key="15">
    <source>
        <dbReference type="RefSeq" id="XP_018023776.1"/>
    </source>
</evidence>
<dbReference type="KEGG" id="hazt:108679625"/>
<feature type="transmembrane region" description="Helical" evidence="12">
    <location>
        <begin position="155"/>
        <end position="172"/>
    </location>
</feature>
<evidence type="ECO:0000256" key="4">
    <source>
        <dbReference type="ARBA" id="ARBA00022475"/>
    </source>
</evidence>
<dbReference type="GO" id="GO:0034220">
    <property type="term" value="P:monoatomic ion transmembrane transport"/>
    <property type="evidence" value="ECO:0007669"/>
    <property type="project" value="UniProtKB-KW"/>
</dbReference>
<dbReference type="GO" id="GO:0005921">
    <property type="term" value="C:gap junction"/>
    <property type="evidence" value="ECO:0007669"/>
    <property type="project" value="UniProtKB-SubCell"/>
</dbReference>
<comment type="function">
    <text evidence="12">Structural component of the gap junctions.</text>
</comment>
<dbReference type="GO" id="GO:0005243">
    <property type="term" value="F:gap junction channel activity"/>
    <property type="evidence" value="ECO:0007669"/>
    <property type="project" value="TreeGrafter"/>
</dbReference>
<gene>
    <name evidence="15" type="primary">LOC108679625</name>
    <name evidence="12" type="synonym">inx</name>
</gene>
<keyword evidence="9 12" id="KW-0406">Ion transport</keyword>
<dbReference type="Proteomes" id="UP000694843">
    <property type="component" value="Unplaced"/>
</dbReference>
<dbReference type="OrthoDB" id="5867527at2759"/>
<dbReference type="RefSeq" id="XP_018023776.1">
    <property type="nucleotide sequence ID" value="XM_018168287.2"/>
</dbReference>
<evidence type="ECO:0000313" key="14">
    <source>
        <dbReference type="Proteomes" id="UP000694843"/>
    </source>
</evidence>
<keyword evidence="14" id="KW-1185">Reference proteome</keyword>
<evidence type="ECO:0000256" key="7">
    <source>
        <dbReference type="ARBA" id="ARBA00022949"/>
    </source>
</evidence>
<keyword evidence="7" id="KW-0965">Cell junction</keyword>
<comment type="similarity">
    <text evidence="12">Belongs to the pannexin family.</text>
</comment>
<keyword evidence="5 12" id="KW-0812">Transmembrane</keyword>
<evidence type="ECO:0000256" key="5">
    <source>
        <dbReference type="ARBA" id="ARBA00022692"/>
    </source>
</evidence>
<feature type="transmembrane region" description="Helical" evidence="12">
    <location>
        <begin position="219"/>
        <end position="241"/>
    </location>
</feature>
<evidence type="ECO:0000256" key="1">
    <source>
        <dbReference type="ARBA" id="ARBA00004610"/>
    </source>
</evidence>
<dbReference type="GO" id="GO:0005886">
    <property type="term" value="C:plasma membrane"/>
    <property type="evidence" value="ECO:0007669"/>
    <property type="project" value="UniProtKB-SubCell"/>
</dbReference>
<sequence>MLVSGGYYHVHLSVLQGNCGSETYQMWHKFSALHHFSRRTSTVFSRSLVFNLITVYTPVLLLAGSIVTSAKQILSPIHCEGEGKDGLSKDYVETYCYIEGTFNLYMKQAEQQSPKSSEPFLRRFVSPQYQVGKNVIYPNLGQFVEGQSSRREISYYQWVTFFLLIEALIVYLPRQIWHQLTQSQCLPFDFTNLRRREDWEDKKNFLVWHMKQTRGNHEYWLWQYLLTELLAIALLTAFFILTDVFLGGDFYNYGLDWLNYMHNSTNTTISPMTARFPRLTVCKLQYHSRGGSINSYYPLCLLPINCFNDKIFLFMYFWYAMLFGLSLLRGMYMMVLLTCKPARRLRLKLSAKLVPEDTLDRFINSHNLSDWFVLCNLAPIMDPVLIAELVTQLVYEVGGDGTDPKQSRIGKQEKSLQSVNYI</sequence>
<evidence type="ECO:0000256" key="13">
    <source>
        <dbReference type="SAM" id="MobiDB-lite"/>
    </source>
</evidence>
<reference evidence="15" key="1">
    <citation type="submission" date="2025-08" db="UniProtKB">
        <authorList>
            <consortium name="RefSeq"/>
        </authorList>
    </citation>
    <scope>IDENTIFICATION</scope>
    <source>
        <tissue evidence="15">Whole organism</tissue>
    </source>
</reference>
<comment type="subcellular location">
    <subcellularLocation>
        <location evidence="1">Cell junction</location>
        <location evidence="1">Gap junction</location>
    </subcellularLocation>
    <subcellularLocation>
        <location evidence="2 12">Cell membrane</location>
        <topology evidence="2 12">Multi-pass membrane protein</topology>
    </subcellularLocation>
</comment>
<evidence type="ECO:0000256" key="9">
    <source>
        <dbReference type="ARBA" id="ARBA00023065"/>
    </source>
</evidence>
<keyword evidence="3 12" id="KW-0813">Transport</keyword>
<feature type="compositionally biased region" description="Basic and acidic residues" evidence="13">
    <location>
        <begin position="402"/>
        <end position="414"/>
    </location>
</feature>
<dbReference type="PANTHER" id="PTHR11893:SF36">
    <property type="entry name" value="INNEXIN-5"/>
    <property type="match status" value="1"/>
</dbReference>
<dbReference type="GeneID" id="108679625"/>
<keyword evidence="11 12" id="KW-0407">Ion channel</keyword>
<dbReference type="Pfam" id="PF00876">
    <property type="entry name" value="Innexin"/>
    <property type="match status" value="1"/>
</dbReference>
<keyword evidence="6" id="KW-0303">Gap junction</keyword>
<dbReference type="PANTHER" id="PTHR11893">
    <property type="entry name" value="INNEXIN"/>
    <property type="match status" value="1"/>
</dbReference>
<evidence type="ECO:0000256" key="6">
    <source>
        <dbReference type="ARBA" id="ARBA00022868"/>
    </source>
</evidence>
<dbReference type="PRINTS" id="PR01262">
    <property type="entry name" value="INNEXIN"/>
</dbReference>
<dbReference type="InterPro" id="IPR000990">
    <property type="entry name" value="Innexin"/>
</dbReference>
<feature type="region of interest" description="Disordered" evidence="13">
    <location>
        <begin position="401"/>
        <end position="422"/>
    </location>
</feature>
<accession>A0A8B7PEP7</accession>
<evidence type="ECO:0000256" key="2">
    <source>
        <dbReference type="ARBA" id="ARBA00004651"/>
    </source>
</evidence>
<keyword evidence="8 12" id="KW-1133">Transmembrane helix</keyword>
<organism evidence="14 15">
    <name type="scientific">Hyalella azteca</name>
    <name type="common">Amphipod</name>
    <dbReference type="NCBI Taxonomy" id="294128"/>
    <lineage>
        <taxon>Eukaryota</taxon>
        <taxon>Metazoa</taxon>
        <taxon>Ecdysozoa</taxon>
        <taxon>Arthropoda</taxon>
        <taxon>Crustacea</taxon>
        <taxon>Multicrustacea</taxon>
        <taxon>Malacostraca</taxon>
        <taxon>Eumalacostraca</taxon>
        <taxon>Peracarida</taxon>
        <taxon>Amphipoda</taxon>
        <taxon>Senticaudata</taxon>
        <taxon>Talitrida</taxon>
        <taxon>Talitroidea</taxon>
        <taxon>Hyalellidae</taxon>
        <taxon>Hyalella</taxon>
    </lineage>
</organism>
<feature type="transmembrane region" description="Helical" evidence="12">
    <location>
        <begin position="316"/>
        <end position="339"/>
    </location>
</feature>
<evidence type="ECO:0000256" key="10">
    <source>
        <dbReference type="ARBA" id="ARBA00023136"/>
    </source>
</evidence>
<dbReference type="AlphaFoldDB" id="A0A8B7PEP7"/>
<protein>
    <recommendedName>
        <fullName evidence="12">Innexin</fullName>
    </recommendedName>
</protein>
<evidence type="ECO:0000256" key="3">
    <source>
        <dbReference type="ARBA" id="ARBA00022448"/>
    </source>
</evidence>
<keyword evidence="4" id="KW-1003">Cell membrane</keyword>